<protein>
    <recommendedName>
        <fullName evidence="5">Glycosyl transferase family 11</fullName>
    </recommendedName>
</protein>
<sequence length="283" mass="32327">MIIVRLCGGLGNQMFQYALARTLSLRLRIPSALDLSWFTGHPYRHYVLDVFNTQIKIAQADDLKPFQSPIARFIDKFLPQTKRKIMHERGFSFDSGILSIPDNRYVDGYWQSEKYFTEIRNTLQKEFTLKTGLGSDAQKIASQIRSSNAVSLHVRRGDYVSNPKFTAIHGVLPLSYYAEAMKLIEQKAQSPHYFLFSDDPTWVTQNIKSAFPITVVSQKGIAEAEDLTLMSICKHNIIANSSFSWWGAWLNNYGGKIVVAPKNWFGDTSKDMRDLIPSSWMQI</sequence>
<dbReference type="PANTHER" id="PTHR11927:SF9">
    <property type="entry name" value="L-FUCOSYLTRANSFERASE"/>
    <property type="match status" value="1"/>
</dbReference>
<comment type="caution">
    <text evidence="3">The sequence shown here is derived from an EMBL/GenBank/DDBJ whole genome shotgun (WGS) entry which is preliminary data.</text>
</comment>
<evidence type="ECO:0000256" key="2">
    <source>
        <dbReference type="ARBA" id="ARBA00022679"/>
    </source>
</evidence>
<dbReference type="CDD" id="cd11301">
    <property type="entry name" value="Fut1_Fut2_like"/>
    <property type="match status" value="1"/>
</dbReference>
<dbReference type="STRING" id="1802301.A2664_00695"/>
<evidence type="ECO:0000313" key="4">
    <source>
        <dbReference type="Proteomes" id="UP000178873"/>
    </source>
</evidence>
<dbReference type="GO" id="GO:0016020">
    <property type="term" value="C:membrane"/>
    <property type="evidence" value="ECO:0007669"/>
    <property type="project" value="InterPro"/>
</dbReference>
<name>A0A1G2M3J8_9BACT</name>
<dbReference type="Gene3D" id="3.40.50.11350">
    <property type="match status" value="1"/>
</dbReference>
<reference evidence="3 4" key="1">
    <citation type="journal article" date="2016" name="Nat. Commun.">
        <title>Thousands of microbial genomes shed light on interconnected biogeochemical processes in an aquifer system.</title>
        <authorList>
            <person name="Anantharaman K."/>
            <person name="Brown C.T."/>
            <person name="Hug L.A."/>
            <person name="Sharon I."/>
            <person name="Castelle C.J."/>
            <person name="Probst A.J."/>
            <person name="Thomas B.C."/>
            <person name="Singh A."/>
            <person name="Wilkins M.J."/>
            <person name="Karaoz U."/>
            <person name="Brodie E.L."/>
            <person name="Williams K.H."/>
            <person name="Hubbard S.S."/>
            <person name="Banfield J.F."/>
        </authorList>
    </citation>
    <scope>NUCLEOTIDE SEQUENCE [LARGE SCALE GENOMIC DNA]</scope>
</reference>
<evidence type="ECO:0000256" key="1">
    <source>
        <dbReference type="ARBA" id="ARBA00022676"/>
    </source>
</evidence>
<dbReference type="GO" id="GO:0008107">
    <property type="term" value="F:galactoside 2-alpha-L-fucosyltransferase activity"/>
    <property type="evidence" value="ECO:0007669"/>
    <property type="project" value="InterPro"/>
</dbReference>
<dbReference type="Proteomes" id="UP000178873">
    <property type="component" value="Unassembled WGS sequence"/>
</dbReference>
<evidence type="ECO:0008006" key="5">
    <source>
        <dbReference type="Google" id="ProtNLM"/>
    </source>
</evidence>
<organism evidence="3 4">
    <name type="scientific">Candidatus Taylorbacteria bacterium RIFCSPHIGHO2_01_FULL_46_22b</name>
    <dbReference type="NCBI Taxonomy" id="1802301"/>
    <lineage>
        <taxon>Bacteria</taxon>
        <taxon>Candidatus Tayloriibacteriota</taxon>
    </lineage>
</organism>
<proteinExistence type="predicted"/>
<accession>A0A1G2M3J8</accession>
<dbReference type="Pfam" id="PF01531">
    <property type="entry name" value="Glyco_transf_11"/>
    <property type="match status" value="1"/>
</dbReference>
<gene>
    <name evidence="3" type="ORF">A2664_00695</name>
</gene>
<dbReference type="GO" id="GO:0005975">
    <property type="term" value="P:carbohydrate metabolic process"/>
    <property type="evidence" value="ECO:0007669"/>
    <property type="project" value="InterPro"/>
</dbReference>
<evidence type="ECO:0000313" key="3">
    <source>
        <dbReference type="EMBL" id="OHA18447.1"/>
    </source>
</evidence>
<dbReference type="InterPro" id="IPR002516">
    <property type="entry name" value="Glyco_trans_11"/>
</dbReference>
<dbReference type="AlphaFoldDB" id="A0A1G2M3J8"/>
<dbReference type="PANTHER" id="PTHR11927">
    <property type="entry name" value="GALACTOSIDE 2-L-FUCOSYLTRANSFERASE"/>
    <property type="match status" value="1"/>
</dbReference>
<keyword evidence="1" id="KW-0328">Glycosyltransferase</keyword>
<dbReference type="EMBL" id="MHRF01000005">
    <property type="protein sequence ID" value="OHA18447.1"/>
    <property type="molecule type" value="Genomic_DNA"/>
</dbReference>
<keyword evidence="2" id="KW-0808">Transferase</keyword>